<dbReference type="HAMAP" id="MF_00634">
    <property type="entry name" value="UPF0235"/>
    <property type="match status" value="1"/>
</dbReference>
<reference evidence="3 4" key="1">
    <citation type="journal article" date="2006" name="Science">
        <title>Genome of rice cluster I archaea -- the key methane producers in the rice rhizosphere.</title>
        <authorList>
            <person name="Erkel C."/>
            <person name="Kube M."/>
            <person name="Reinhardt R."/>
            <person name="Liesack W."/>
        </authorList>
    </citation>
    <scope>NUCLEOTIDE SEQUENCE [LARGE SCALE GENOMIC DNA]</scope>
    <source>
        <strain evidence="4">DSM 22066 / NBRC 105507 / MRE50</strain>
    </source>
</reference>
<proteinExistence type="inferred from homology"/>
<accession>Q0W791</accession>
<evidence type="ECO:0000256" key="1">
    <source>
        <dbReference type="ARBA" id="ARBA00010364"/>
    </source>
</evidence>
<name>Q0W791_METAR</name>
<dbReference type="NCBIfam" id="TIGR00251">
    <property type="entry name" value="DUF167 family protein"/>
    <property type="match status" value="1"/>
</dbReference>
<gene>
    <name evidence="3" type="ORF">RCIX287</name>
</gene>
<dbReference type="STRING" id="351160.RCIX287"/>
<evidence type="ECO:0000256" key="2">
    <source>
        <dbReference type="HAMAP-Rule" id="MF_00634"/>
    </source>
</evidence>
<dbReference type="Proteomes" id="UP000000663">
    <property type="component" value="Chromosome"/>
</dbReference>
<dbReference type="GO" id="GO:0005737">
    <property type="term" value="C:cytoplasm"/>
    <property type="evidence" value="ECO:0007669"/>
    <property type="project" value="TreeGrafter"/>
</dbReference>
<dbReference type="RefSeq" id="WP_012036747.1">
    <property type="nucleotide sequence ID" value="NC_009464.1"/>
</dbReference>
<comment type="similarity">
    <text evidence="1 2">Belongs to the UPF0235 family.</text>
</comment>
<dbReference type="InterPro" id="IPR036591">
    <property type="entry name" value="YggU-like_sf"/>
</dbReference>
<dbReference type="KEGG" id="rci:RCIX287"/>
<dbReference type="Pfam" id="PF02594">
    <property type="entry name" value="DUF167"/>
    <property type="match status" value="1"/>
</dbReference>
<evidence type="ECO:0000313" key="3">
    <source>
        <dbReference type="EMBL" id="CAJ35752.1"/>
    </source>
</evidence>
<dbReference type="Gene3D" id="3.30.1200.10">
    <property type="entry name" value="YggU-like"/>
    <property type="match status" value="1"/>
</dbReference>
<dbReference type="InterPro" id="IPR003746">
    <property type="entry name" value="DUF167"/>
</dbReference>
<dbReference type="EMBL" id="AM114193">
    <property type="protein sequence ID" value="CAJ35752.1"/>
    <property type="molecule type" value="Genomic_DNA"/>
</dbReference>
<dbReference type="PANTHER" id="PTHR13420:SF7">
    <property type="entry name" value="UPF0235 PROTEIN C15ORF40"/>
    <property type="match status" value="1"/>
</dbReference>
<dbReference type="eggNOG" id="arCOG04058">
    <property type="taxonomic scope" value="Archaea"/>
</dbReference>
<protein>
    <recommendedName>
        <fullName evidence="2">UPF0235 protein RCIX287</fullName>
    </recommendedName>
</protein>
<dbReference type="SMART" id="SM01152">
    <property type="entry name" value="DUF167"/>
    <property type="match status" value="1"/>
</dbReference>
<dbReference type="SUPFAM" id="SSF69786">
    <property type="entry name" value="YggU-like"/>
    <property type="match status" value="1"/>
</dbReference>
<dbReference type="PANTHER" id="PTHR13420">
    <property type="entry name" value="UPF0235 PROTEIN C15ORF40"/>
    <property type="match status" value="1"/>
</dbReference>
<sequence length="104" mass="11332">MSFEDAVKQTRDGVVIDFEVTPGAKSTVVPSGYSVWRKRIEVKLKAPPERGRANEELIEALSDLFHLPASSIEITAGATNSRKSIKVHGISTDVVIDILRGKLS</sequence>
<keyword evidence="4" id="KW-1185">Reference proteome</keyword>
<evidence type="ECO:0000313" key="4">
    <source>
        <dbReference type="Proteomes" id="UP000000663"/>
    </source>
</evidence>
<dbReference type="OrthoDB" id="53248at2157"/>
<dbReference type="AlphaFoldDB" id="Q0W791"/>
<organism evidence="3 4">
    <name type="scientific">Methanocella arvoryzae (strain DSM 22066 / NBRC 105507 / MRE50)</name>
    <dbReference type="NCBI Taxonomy" id="351160"/>
    <lineage>
        <taxon>Archaea</taxon>
        <taxon>Methanobacteriati</taxon>
        <taxon>Methanobacteriota</taxon>
        <taxon>Stenosarchaea group</taxon>
        <taxon>Methanomicrobia</taxon>
        <taxon>Methanocellales</taxon>
        <taxon>Methanocellaceae</taxon>
        <taxon>Methanocella</taxon>
    </lineage>
</organism>
<dbReference type="GeneID" id="5143704"/>